<dbReference type="Gene3D" id="3.40.50.150">
    <property type="entry name" value="Vaccinia Virus protein VP39"/>
    <property type="match status" value="1"/>
</dbReference>
<dbReference type="InterPro" id="IPR045851">
    <property type="entry name" value="AMP-bd_C_sf"/>
</dbReference>
<dbReference type="FunFam" id="1.10.1200.10:FF:000005">
    <property type="entry name" value="Nonribosomal peptide synthetase 1"/>
    <property type="match status" value="1"/>
</dbReference>
<keyword evidence="3" id="KW-0596">Phosphopantetheine</keyword>
<evidence type="ECO:0000256" key="2">
    <source>
        <dbReference type="ARBA" id="ARBA00004924"/>
    </source>
</evidence>
<dbReference type="PROSITE" id="PS00455">
    <property type="entry name" value="AMP_BINDING"/>
    <property type="match status" value="1"/>
</dbReference>
<evidence type="ECO:0000256" key="3">
    <source>
        <dbReference type="ARBA" id="ARBA00022450"/>
    </source>
</evidence>
<comment type="cofactor">
    <cofactor evidence="1">
        <name>pantetheine 4'-phosphate</name>
        <dbReference type="ChEBI" id="CHEBI:47942"/>
    </cofactor>
</comment>
<dbReference type="GO" id="GO:0043041">
    <property type="term" value="P:amino acid activation for nonribosomal peptide biosynthetic process"/>
    <property type="evidence" value="ECO:0007669"/>
    <property type="project" value="TreeGrafter"/>
</dbReference>
<dbReference type="InterPro" id="IPR010071">
    <property type="entry name" value="AA_adenyl_dom"/>
</dbReference>
<dbReference type="GO" id="GO:0005737">
    <property type="term" value="C:cytoplasm"/>
    <property type="evidence" value="ECO:0007669"/>
    <property type="project" value="TreeGrafter"/>
</dbReference>
<evidence type="ECO:0000313" key="9">
    <source>
        <dbReference type="Proteomes" id="UP000698963"/>
    </source>
</evidence>
<keyword evidence="4" id="KW-0597">Phosphoprotein</keyword>
<reference evidence="8" key="1">
    <citation type="journal article" date="2021" name="PeerJ">
        <title>Extensive microbial diversity within the chicken gut microbiome revealed by metagenomics and culture.</title>
        <authorList>
            <person name="Gilroy R."/>
            <person name="Ravi A."/>
            <person name="Getino M."/>
            <person name="Pursley I."/>
            <person name="Horton D.L."/>
            <person name="Alikhan N.F."/>
            <person name="Baker D."/>
            <person name="Gharbi K."/>
            <person name="Hall N."/>
            <person name="Watson M."/>
            <person name="Adriaenssens E.M."/>
            <person name="Foster-Nyarko E."/>
            <person name="Jarju S."/>
            <person name="Secka A."/>
            <person name="Antonio M."/>
            <person name="Oren A."/>
            <person name="Chaudhuri R.R."/>
            <person name="La Ragione R."/>
            <person name="Hildebrand F."/>
            <person name="Pallen M.J."/>
        </authorList>
    </citation>
    <scope>NUCLEOTIDE SEQUENCE</scope>
    <source>
        <strain evidence="8">ChiGjej2B2-19336</strain>
    </source>
</reference>
<dbReference type="Gene3D" id="3.30.559.10">
    <property type="entry name" value="Chloramphenicol acetyltransferase-like domain"/>
    <property type="match status" value="1"/>
</dbReference>
<dbReference type="FunFam" id="3.40.50.12780:FF:000012">
    <property type="entry name" value="Non-ribosomal peptide synthetase"/>
    <property type="match status" value="1"/>
</dbReference>
<dbReference type="FunFam" id="3.40.50.980:FF:000001">
    <property type="entry name" value="Non-ribosomal peptide synthetase"/>
    <property type="match status" value="1"/>
</dbReference>
<evidence type="ECO:0000256" key="1">
    <source>
        <dbReference type="ARBA" id="ARBA00001957"/>
    </source>
</evidence>
<dbReference type="PANTHER" id="PTHR45527:SF10">
    <property type="entry name" value="PYOCHELIN SYNTHASE PCHF"/>
    <property type="match status" value="1"/>
</dbReference>
<dbReference type="CDD" id="cd02440">
    <property type="entry name" value="AdoMet_MTases"/>
    <property type="match status" value="1"/>
</dbReference>
<dbReference type="FunFam" id="3.30.559.10:FF:000023">
    <property type="entry name" value="Non-ribosomal peptide synthetase"/>
    <property type="match status" value="1"/>
</dbReference>
<dbReference type="InterPro" id="IPR036736">
    <property type="entry name" value="ACP-like_sf"/>
</dbReference>
<evidence type="ECO:0000256" key="5">
    <source>
        <dbReference type="ARBA" id="ARBA00022598"/>
    </source>
</evidence>
<dbReference type="SUPFAM" id="SSF53335">
    <property type="entry name" value="S-adenosyl-L-methionine-dependent methyltransferases"/>
    <property type="match status" value="1"/>
</dbReference>
<feature type="domain" description="Carrier" evidence="7">
    <location>
        <begin position="1392"/>
        <end position="1467"/>
    </location>
</feature>
<keyword evidence="6" id="KW-0677">Repeat</keyword>
<dbReference type="RefSeq" id="WP_304120600.1">
    <property type="nucleotide sequence ID" value="NZ_DYZA01000030.1"/>
</dbReference>
<dbReference type="Gene3D" id="3.40.50.12780">
    <property type="entry name" value="N-terminal domain of ligase-like"/>
    <property type="match status" value="1"/>
</dbReference>
<dbReference type="SMART" id="SM00823">
    <property type="entry name" value="PKS_PP"/>
    <property type="match status" value="1"/>
</dbReference>
<dbReference type="InterPro" id="IPR013217">
    <property type="entry name" value="Methyltransf_12"/>
</dbReference>
<sequence length="1757" mass="198449">MQKDAPMFPGGISLSEEQESLLAMFLEKDDFILEGKDEKTPVIIPRPEDRYKPFPLTDIQLAYMIGRENGSLGASNVSSHVYFEMDTEDLDVERYTNAWRKIVARHDMMRCVIYKTGQQQILEQVPPFEVKYFDLSGKTEEERQRVLMEIRDELRQKIKPVDVWPMYDVYVSRIDEHTFRMHVSLEGLNADVLSLPLMMKELQAFYNDPSLTLPELELTFRDYVLSLEERRSMESYRQARQYWLDRIPTLSPGPRMPVLKEEHVGEPVSRPLEGHLDSGRWSRLKEYGTKIGLSPTSILLAVFSEVLRRWNAERNFCLNLTLFNRLPLHREINDIIGDFTDTLLLEVRDDPDASFEKRALALRDRLWSDLDNRQFGGVDVLRELNRGRSASEQVYLEVVFTSTFLLGDYGDSLEGMMFDGHPVKKIFTSSQTPQLLLDHQVYESAGQLNIHWDVRAEYFHEGFLESMMDAYVNLLERLSDDESLWKRKEVVQLPMGQKKAREAYNNTATSVSVQYMHTLFTESVRKWPDRQAVSAPDMTLTYRDLAGRVQEAAKLIDGRVAPGELVAVLMEKGWEQVVAVLAVQFAGAAYLPLDPDMPGERLTDILDDADVRWVFSQSHLKEKFGDSAGRHMVFVDTLPEGNAEELCTRTPVQKISDLAYVIYTSGSTGKPKGVMISHKAAVNTILDINARFHVGPQDRVIALANLGFDLSVWDIFGTLAAGGAIVMPDSVLLREPAHWLDVVNKEQVTVWNTVPAMMKMLVDYKDALHGSNKGTLRLVLLSGDWLPVDLPDRIRAHYEAEVVSLGGATEASIWSIFYPVGEVNGSLGSIPYGYPLANQSFHVLDEFMKVCPDYVPGDLYIGGVGLSEGYWHDQEKTEHSFVLHPVTGERLYRTGDRGYFHPEGYIVFLGREDNQIKLNGFRVELGEIEHALLRHPDIREAVVQTYGDKKNPRVAAYFTSRGNDALHSRRAVEWKDADAMWETVSRIDENIAGIAEERRRKDYEKNMSVGAALYEAAVQASLHELGVYREEGESCTVEDILRMTGIRPRYGRWLKRALLNLEEAGFLSRHGEHFRLEKPFAFTSAQAVQNAFSGSGLGFIASEAKSMTDLLLEKRHSAEVYASGSVKGLYGAVFRYSYQIIRDAVAAMAEDHPLNILEVGGGHGGATSAVLPVLPDTTKGFCFTDISRYFLQNAEEKFGARPFFQCRLFDLDEDPVVQGFALHSFDVIIAASVLHDVKRVAPSLAALRRLLKPGGVMFIIEQTIFYKDHDITMGLQQGFDVFEDTELRPLHPLLDGNQWEEQLRLAGFDGVRQCRTVDGAEQNVIIARAPLEVWEFEPEKMEAFLRERLPSYMIPSTFVEMEAIPRNRSGKTDRKALPVPEAGIVQNRTVRPPENDVQKRLARMWAAVLQVGEPGLDDSFFELGGDSLLATVLIARIHEEFGVELGVQELYSLNTLEQMAAHVSGPGTAGQVLLPMQENGRNKVWIGIAEGRGRVGEIFSDFARACRDEADFYGCILPGKDDRSVEPLRTVEELAAYWAQGVLDLLRRRPGIRISIAGFCVGGMLGYELAVQLERQGVQVEHLLAFDTGAPGAAFSHKLSLLFMYLGTYFLPMNIYSGLEKDPILCVLKQPDVVPDAMELKALMAMSLDDCIRTIFDYVTSHKLLSDEISFEDFVHQYRLFEATVGSAKTYTPNPYHGTLTYFFATDLLQGIPDPRPFWRTMPAKRVEVIDVPGNHFNCILGEHVPGIMRIIRDLKP</sequence>
<evidence type="ECO:0000256" key="4">
    <source>
        <dbReference type="ARBA" id="ARBA00022553"/>
    </source>
</evidence>
<dbReference type="PRINTS" id="PR00154">
    <property type="entry name" value="AMPBINDING"/>
</dbReference>
<dbReference type="Pfam" id="PF08242">
    <property type="entry name" value="Methyltransf_12"/>
    <property type="match status" value="1"/>
</dbReference>
<dbReference type="InterPro" id="IPR009081">
    <property type="entry name" value="PP-bd_ACP"/>
</dbReference>
<dbReference type="EMBL" id="DYZA01000030">
    <property type="protein sequence ID" value="HJD96347.1"/>
    <property type="molecule type" value="Genomic_DNA"/>
</dbReference>
<dbReference type="SMART" id="SM01294">
    <property type="entry name" value="PKS_PP_betabranch"/>
    <property type="match status" value="1"/>
</dbReference>
<name>A0A921DRX8_9BACT</name>
<dbReference type="InterPro" id="IPR001031">
    <property type="entry name" value="Thioesterase"/>
</dbReference>
<dbReference type="InterPro" id="IPR042099">
    <property type="entry name" value="ANL_N_sf"/>
</dbReference>
<dbReference type="InterPro" id="IPR001242">
    <property type="entry name" value="Condensation_dom"/>
</dbReference>
<dbReference type="PANTHER" id="PTHR45527">
    <property type="entry name" value="NONRIBOSOMAL PEPTIDE SYNTHETASE"/>
    <property type="match status" value="1"/>
</dbReference>
<dbReference type="NCBIfam" id="TIGR01733">
    <property type="entry name" value="AA-adenyl-dom"/>
    <property type="match status" value="1"/>
</dbReference>
<dbReference type="GO" id="GO:0016874">
    <property type="term" value="F:ligase activity"/>
    <property type="evidence" value="ECO:0007669"/>
    <property type="project" value="UniProtKB-KW"/>
</dbReference>
<dbReference type="Gene3D" id="1.10.1200.10">
    <property type="entry name" value="ACP-like"/>
    <property type="match status" value="1"/>
</dbReference>
<dbReference type="InterPro" id="IPR020845">
    <property type="entry name" value="AMP-binding_CS"/>
</dbReference>
<dbReference type="Proteomes" id="UP000698963">
    <property type="component" value="Unassembled WGS sequence"/>
</dbReference>
<gene>
    <name evidence="8" type="ORF">K8W16_01700</name>
</gene>
<dbReference type="SUPFAM" id="SSF56801">
    <property type="entry name" value="Acetyl-CoA synthetase-like"/>
    <property type="match status" value="1"/>
</dbReference>
<dbReference type="InterPro" id="IPR023213">
    <property type="entry name" value="CAT-like_dom_sf"/>
</dbReference>
<dbReference type="Pfam" id="PF00668">
    <property type="entry name" value="Condensation"/>
    <property type="match status" value="1"/>
</dbReference>
<dbReference type="InterPro" id="IPR020459">
    <property type="entry name" value="AMP-binding"/>
</dbReference>
<dbReference type="InterPro" id="IPR057737">
    <property type="entry name" value="Condensation_MtbB-like"/>
</dbReference>
<dbReference type="InterPro" id="IPR029058">
    <property type="entry name" value="AB_hydrolase_fold"/>
</dbReference>
<dbReference type="GO" id="GO:0031177">
    <property type="term" value="F:phosphopantetheine binding"/>
    <property type="evidence" value="ECO:0007669"/>
    <property type="project" value="InterPro"/>
</dbReference>
<dbReference type="GO" id="GO:0009403">
    <property type="term" value="P:toxin biosynthetic process"/>
    <property type="evidence" value="ECO:0007669"/>
    <property type="project" value="UniProtKB-ARBA"/>
</dbReference>
<comment type="caution">
    <text evidence="8">The sequence shown here is derived from an EMBL/GenBank/DDBJ whole genome shotgun (WGS) entry which is preliminary data.</text>
</comment>
<dbReference type="Gene3D" id="3.30.300.30">
    <property type="match status" value="1"/>
</dbReference>
<accession>A0A921DRX8</accession>
<dbReference type="SUPFAM" id="SSF52777">
    <property type="entry name" value="CoA-dependent acyltransferases"/>
    <property type="match status" value="2"/>
</dbReference>
<dbReference type="InterPro" id="IPR029063">
    <property type="entry name" value="SAM-dependent_MTases_sf"/>
</dbReference>
<organism evidence="8 9">
    <name type="scientific">Mailhella massiliensis</name>
    <dbReference type="NCBI Taxonomy" id="1903261"/>
    <lineage>
        <taxon>Bacteria</taxon>
        <taxon>Pseudomonadati</taxon>
        <taxon>Thermodesulfobacteriota</taxon>
        <taxon>Desulfovibrionia</taxon>
        <taxon>Desulfovibrionales</taxon>
        <taxon>Desulfovibrionaceae</taxon>
        <taxon>Mailhella</taxon>
    </lineage>
</organism>
<dbReference type="Pfam" id="PF00550">
    <property type="entry name" value="PP-binding"/>
    <property type="match status" value="1"/>
</dbReference>
<dbReference type="InterPro" id="IPR000873">
    <property type="entry name" value="AMP-dep_synth/lig_dom"/>
</dbReference>
<dbReference type="Pfam" id="PF00501">
    <property type="entry name" value="AMP-binding"/>
    <property type="match status" value="1"/>
</dbReference>
<proteinExistence type="predicted"/>
<dbReference type="Gene3D" id="3.40.50.1820">
    <property type="entry name" value="alpha/beta hydrolase"/>
    <property type="match status" value="1"/>
</dbReference>
<protein>
    <submittedName>
        <fullName evidence="8">Amino acid adenylation domain-containing protein</fullName>
    </submittedName>
</protein>
<dbReference type="CDD" id="cd19535">
    <property type="entry name" value="Cyc_NRPS"/>
    <property type="match status" value="1"/>
</dbReference>
<evidence type="ECO:0000256" key="6">
    <source>
        <dbReference type="ARBA" id="ARBA00022737"/>
    </source>
</evidence>
<dbReference type="SUPFAM" id="SSF47336">
    <property type="entry name" value="ACP-like"/>
    <property type="match status" value="1"/>
</dbReference>
<dbReference type="Gene3D" id="3.30.559.30">
    <property type="entry name" value="Nonribosomal peptide synthetase, condensation domain"/>
    <property type="match status" value="1"/>
</dbReference>
<dbReference type="PROSITE" id="PS50075">
    <property type="entry name" value="CARRIER"/>
    <property type="match status" value="1"/>
</dbReference>
<dbReference type="Pfam" id="PF00975">
    <property type="entry name" value="Thioesterase"/>
    <property type="match status" value="1"/>
</dbReference>
<comment type="pathway">
    <text evidence="2">Siderophore biosynthesis.</text>
</comment>
<keyword evidence="5" id="KW-0436">Ligase</keyword>
<evidence type="ECO:0000259" key="7">
    <source>
        <dbReference type="PROSITE" id="PS50075"/>
    </source>
</evidence>
<evidence type="ECO:0000313" key="8">
    <source>
        <dbReference type="EMBL" id="HJD96347.1"/>
    </source>
</evidence>
<dbReference type="InterPro" id="IPR020806">
    <property type="entry name" value="PKS_PP-bd"/>
</dbReference>
<dbReference type="SUPFAM" id="SSF53474">
    <property type="entry name" value="alpha/beta-Hydrolases"/>
    <property type="match status" value="1"/>
</dbReference>
<reference evidence="8" key="2">
    <citation type="submission" date="2021-09" db="EMBL/GenBank/DDBJ databases">
        <authorList>
            <person name="Gilroy R."/>
        </authorList>
    </citation>
    <scope>NUCLEOTIDE SEQUENCE</scope>
    <source>
        <strain evidence="8">ChiGjej2B2-19336</strain>
    </source>
</reference>